<sequence>MGKSLRSKQASIAMHERLLALAAHALAEAEGKKEPEDVWNGPIAQASQWKPCSDQQVLSPPALFPKETSGYILVSANGGLNQQRVAVCNAVAVARLLNATLVIPKFLVSNVWNDNR</sequence>
<evidence type="ECO:0000313" key="2">
    <source>
        <dbReference type="Proteomes" id="UP001162992"/>
    </source>
</evidence>
<keyword evidence="2" id="KW-1185">Reference proteome</keyword>
<evidence type="ECO:0000313" key="1">
    <source>
        <dbReference type="EMBL" id="KAJ7520041.1"/>
    </source>
</evidence>
<organism evidence="1 2">
    <name type="scientific">Diphasiastrum complanatum</name>
    <name type="common">Issler's clubmoss</name>
    <name type="synonym">Lycopodium complanatum</name>
    <dbReference type="NCBI Taxonomy" id="34168"/>
    <lineage>
        <taxon>Eukaryota</taxon>
        <taxon>Viridiplantae</taxon>
        <taxon>Streptophyta</taxon>
        <taxon>Embryophyta</taxon>
        <taxon>Tracheophyta</taxon>
        <taxon>Lycopodiopsida</taxon>
        <taxon>Lycopodiales</taxon>
        <taxon>Lycopodiaceae</taxon>
        <taxon>Lycopodioideae</taxon>
        <taxon>Diphasiastrum</taxon>
    </lineage>
</organism>
<proteinExistence type="predicted"/>
<reference evidence="2" key="1">
    <citation type="journal article" date="2024" name="Proc. Natl. Acad. Sci. U.S.A.">
        <title>Extraordinary preservation of gene collinearity over three hundred million years revealed in homosporous lycophytes.</title>
        <authorList>
            <person name="Li C."/>
            <person name="Wickell D."/>
            <person name="Kuo L.Y."/>
            <person name="Chen X."/>
            <person name="Nie B."/>
            <person name="Liao X."/>
            <person name="Peng D."/>
            <person name="Ji J."/>
            <person name="Jenkins J."/>
            <person name="Williams M."/>
            <person name="Shu S."/>
            <person name="Plott C."/>
            <person name="Barry K."/>
            <person name="Rajasekar S."/>
            <person name="Grimwood J."/>
            <person name="Han X."/>
            <person name="Sun S."/>
            <person name="Hou Z."/>
            <person name="He W."/>
            <person name="Dai G."/>
            <person name="Sun C."/>
            <person name="Schmutz J."/>
            <person name="Leebens-Mack J.H."/>
            <person name="Li F.W."/>
            <person name="Wang L."/>
        </authorList>
    </citation>
    <scope>NUCLEOTIDE SEQUENCE [LARGE SCALE GENOMIC DNA]</scope>
    <source>
        <strain evidence="2">cv. PW_Plant_1</strain>
    </source>
</reference>
<dbReference type="Proteomes" id="UP001162992">
    <property type="component" value="Chromosome 20"/>
</dbReference>
<comment type="caution">
    <text evidence="1">The sequence shown here is derived from an EMBL/GenBank/DDBJ whole genome shotgun (WGS) entry which is preliminary data.</text>
</comment>
<gene>
    <name evidence="1" type="ORF">O6H91_20G064700</name>
</gene>
<protein>
    <submittedName>
        <fullName evidence="1">Uncharacterized protein</fullName>
    </submittedName>
</protein>
<accession>A0ACC2AR91</accession>
<name>A0ACC2AR91_DIPCM</name>
<dbReference type="EMBL" id="CM055111">
    <property type="protein sequence ID" value="KAJ7520041.1"/>
    <property type="molecule type" value="Genomic_DNA"/>
</dbReference>